<evidence type="ECO:0000313" key="3">
    <source>
        <dbReference type="Proteomes" id="UP000178565"/>
    </source>
</evidence>
<proteinExistence type="predicted"/>
<protein>
    <submittedName>
        <fullName evidence="2">Uncharacterized protein</fullName>
    </submittedName>
</protein>
<sequence>MDFNRFNLKNNQLIIAAAVVVAVLVAAVGGYFYYQSQKAQMIQTSAGQGTPEEAQKLVEEVGKLMALPVGELPTVATVADVTQLQTQPFFANAKNGDKVLIYQNSAKAILYDPKAKKILNVAPINVGSPSAEVATPSASPAP</sequence>
<organism evidence="2 3">
    <name type="scientific">Candidatus Daviesbacteria bacterium RIFCSPLOWO2_01_FULL_39_12</name>
    <dbReference type="NCBI Taxonomy" id="1797785"/>
    <lineage>
        <taxon>Bacteria</taxon>
        <taxon>Candidatus Daviesiibacteriota</taxon>
    </lineage>
</organism>
<dbReference type="Proteomes" id="UP000178565">
    <property type="component" value="Unassembled WGS sequence"/>
</dbReference>
<reference evidence="2 3" key="1">
    <citation type="journal article" date="2016" name="Nat. Commun.">
        <title>Thousands of microbial genomes shed light on interconnected biogeochemical processes in an aquifer system.</title>
        <authorList>
            <person name="Anantharaman K."/>
            <person name="Brown C.T."/>
            <person name="Hug L.A."/>
            <person name="Sharon I."/>
            <person name="Castelle C.J."/>
            <person name="Probst A.J."/>
            <person name="Thomas B.C."/>
            <person name="Singh A."/>
            <person name="Wilkins M.J."/>
            <person name="Karaoz U."/>
            <person name="Brodie E.L."/>
            <person name="Williams K.H."/>
            <person name="Hubbard S.S."/>
            <person name="Banfield J.F."/>
        </authorList>
    </citation>
    <scope>NUCLEOTIDE SEQUENCE [LARGE SCALE GENOMIC DNA]</scope>
</reference>
<gene>
    <name evidence="2" type="ORF">A3B45_04400</name>
</gene>
<comment type="caution">
    <text evidence="2">The sequence shown here is derived from an EMBL/GenBank/DDBJ whole genome shotgun (WGS) entry which is preliminary data.</text>
</comment>
<keyword evidence="1" id="KW-0812">Transmembrane</keyword>
<dbReference type="EMBL" id="MFDM01000028">
    <property type="protein sequence ID" value="OGE42240.1"/>
    <property type="molecule type" value="Genomic_DNA"/>
</dbReference>
<keyword evidence="1" id="KW-0472">Membrane</keyword>
<accession>A0A1F5KN15</accession>
<dbReference type="AlphaFoldDB" id="A0A1F5KN15"/>
<keyword evidence="1" id="KW-1133">Transmembrane helix</keyword>
<dbReference type="STRING" id="1797785.A3B45_04400"/>
<feature type="transmembrane region" description="Helical" evidence="1">
    <location>
        <begin position="12"/>
        <end position="34"/>
    </location>
</feature>
<evidence type="ECO:0000256" key="1">
    <source>
        <dbReference type="SAM" id="Phobius"/>
    </source>
</evidence>
<evidence type="ECO:0000313" key="2">
    <source>
        <dbReference type="EMBL" id="OGE42240.1"/>
    </source>
</evidence>
<name>A0A1F5KN15_9BACT</name>